<dbReference type="InterPro" id="IPR002068">
    <property type="entry name" value="A-crystallin/Hsp20_dom"/>
</dbReference>
<dbReference type="PANTHER" id="PTHR43670:SF114">
    <property type="entry name" value="OS05G0592000 PROTEIN"/>
    <property type="match status" value="1"/>
</dbReference>
<accession>A0A8B9AGL6</accession>
<proteinExistence type="inferred from homology"/>
<dbReference type="PROSITE" id="PS01031">
    <property type="entry name" value="SHSP"/>
    <property type="match status" value="4"/>
</dbReference>
<evidence type="ECO:0000256" key="4">
    <source>
        <dbReference type="PROSITE-ProRule" id="PRU00285"/>
    </source>
</evidence>
<keyword evidence="6" id="KW-1133">Transmembrane helix</keyword>
<sequence length="441" mass="50891">METEAATGRRVYKDFAPSYKWVREEGTDTFVIDLPEFNKEQVRVELDYSGKLSVSGERPLGDKRWSRFDNVFQVPKESNEFQARFENGRLHVKILPKSAERKEALIETGVATSRLVYKDFAPSSKWVREEGTDTLIIDLPEFNKEQVRVELDYSGKLSVSGERPLGDNRWIRFDNVFQVPKESNEFQARFENGRLHVKILPKSTERKEALMETGAAISRLVYKDFAPSSKWVREEGTDTLVINLPEFNKEQVRVELDYSGKLNVSGERPLGDNRWSRFDNVFQVPKESNEFQARFENGRLHVKIFLKSAEGKEALMETGDATGRRVYKDFAPSSKWVREEGTDTVVIDLPEFNKEQVRVELDYSGKLSISGERHLGDNRWSRFDNVFQVPKESNEFQARFENGRLYVKILPKSTERKQLLVNVIVAVVVLIVVALFVTSKN</sequence>
<dbReference type="GO" id="GO:0005886">
    <property type="term" value="C:plasma membrane"/>
    <property type="evidence" value="ECO:0007669"/>
    <property type="project" value="UniProtKB-SubCell"/>
</dbReference>
<reference evidence="9" key="2">
    <citation type="submission" date="2025-08" db="UniProtKB">
        <authorList>
            <consortium name="RefSeq"/>
        </authorList>
    </citation>
    <scope>IDENTIFICATION</scope>
    <source>
        <tissue evidence="9">Young leaves</tissue>
    </source>
</reference>
<dbReference type="PANTHER" id="PTHR43670">
    <property type="entry name" value="HEAT SHOCK PROTEIN 26"/>
    <property type="match status" value="1"/>
</dbReference>
<evidence type="ECO:0000256" key="5">
    <source>
        <dbReference type="RuleBase" id="RU003616"/>
    </source>
</evidence>
<dbReference type="Pfam" id="PF00011">
    <property type="entry name" value="HSP20"/>
    <property type="match status" value="2"/>
</dbReference>
<keyword evidence="3" id="KW-0611">Plant defense</keyword>
<dbReference type="KEGG" id="pda:103700126"/>
<dbReference type="GeneID" id="103700126"/>
<gene>
    <name evidence="9" type="primary">LOC103700126</name>
</gene>
<dbReference type="SUPFAM" id="SSF49764">
    <property type="entry name" value="HSP20-like chaperones"/>
    <property type="match status" value="4"/>
</dbReference>
<dbReference type="RefSeq" id="XP_038985485.1">
    <property type="nucleotide sequence ID" value="XM_039129557.1"/>
</dbReference>
<name>A0A8B9AGL6_PHODC</name>
<evidence type="ECO:0000256" key="3">
    <source>
        <dbReference type="ARBA" id="ARBA00022821"/>
    </source>
</evidence>
<evidence type="ECO:0000256" key="1">
    <source>
        <dbReference type="ARBA" id="ARBA00004162"/>
    </source>
</evidence>
<feature type="domain" description="SHSP" evidence="7">
    <location>
        <begin position="10"/>
        <end position="111"/>
    </location>
</feature>
<dbReference type="GO" id="GO:0034605">
    <property type="term" value="P:cellular response to heat"/>
    <property type="evidence" value="ECO:0007669"/>
    <property type="project" value="TreeGrafter"/>
</dbReference>
<evidence type="ECO:0000256" key="2">
    <source>
        <dbReference type="ARBA" id="ARBA00022475"/>
    </source>
</evidence>
<comment type="subcellular location">
    <subcellularLocation>
        <location evidence="1">Cell membrane</location>
        <topology evidence="1">Single-pass membrane protein</topology>
    </subcellularLocation>
</comment>
<feature type="transmembrane region" description="Helical" evidence="6">
    <location>
        <begin position="419"/>
        <end position="438"/>
    </location>
</feature>
<evidence type="ECO:0000313" key="8">
    <source>
        <dbReference type="Proteomes" id="UP000228380"/>
    </source>
</evidence>
<dbReference type="OrthoDB" id="1431247at2759"/>
<comment type="similarity">
    <text evidence="4 5">Belongs to the small heat shock protein (HSP20) family.</text>
</comment>
<keyword evidence="8" id="KW-1185">Reference proteome</keyword>
<feature type="domain" description="SHSP" evidence="7">
    <location>
        <begin position="220"/>
        <end position="321"/>
    </location>
</feature>
<dbReference type="CDD" id="cd06464">
    <property type="entry name" value="ACD_sHsps-like"/>
    <property type="match status" value="3"/>
</dbReference>
<protein>
    <submittedName>
        <fullName evidence="9">Uncharacterized protein LOC103700126</fullName>
    </submittedName>
</protein>
<feature type="domain" description="SHSP" evidence="7">
    <location>
        <begin position="115"/>
        <end position="216"/>
    </location>
</feature>
<dbReference type="InterPro" id="IPR008978">
    <property type="entry name" value="HSP20-like_chaperone"/>
</dbReference>
<feature type="domain" description="SHSP" evidence="7">
    <location>
        <begin position="325"/>
        <end position="426"/>
    </location>
</feature>
<evidence type="ECO:0000259" key="7">
    <source>
        <dbReference type="PROSITE" id="PS01031"/>
    </source>
</evidence>
<dbReference type="CDD" id="cd00298">
    <property type="entry name" value="ACD_sHsps_p23-like"/>
    <property type="match status" value="1"/>
</dbReference>
<organism evidence="8 9">
    <name type="scientific">Phoenix dactylifera</name>
    <name type="common">Date palm</name>
    <dbReference type="NCBI Taxonomy" id="42345"/>
    <lineage>
        <taxon>Eukaryota</taxon>
        <taxon>Viridiplantae</taxon>
        <taxon>Streptophyta</taxon>
        <taxon>Embryophyta</taxon>
        <taxon>Tracheophyta</taxon>
        <taxon>Spermatophyta</taxon>
        <taxon>Magnoliopsida</taxon>
        <taxon>Liliopsida</taxon>
        <taxon>Arecaceae</taxon>
        <taxon>Coryphoideae</taxon>
        <taxon>Phoeniceae</taxon>
        <taxon>Phoenix</taxon>
    </lineage>
</organism>
<dbReference type="AlphaFoldDB" id="A0A8B9AGL6"/>
<keyword evidence="2" id="KW-1003">Cell membrane</keyword>
<dbReference type="GO" id="GO:0006952">
    <property type="term" value="P:defense response"/>
    <property type="evidence" value="ECO:0007669"/>
    <property type="project" value="UniProtKB-KW"/>
</dbReference>
<dbReference type="Proteomes" id="UP000228380">
    <property type="component" value="Chromosome 8"/>
</dbReference>
<reference evidence="8" key="1">
    <citation type="journal article" date="2019" name="Nat. Commun.">
        <title>Genome-wide association mapping of date palm fruit traits.</title>
        <authorList>
            <person name="Hazzouri K.M."/>
            <person name="Gros-Balthazard M."/>
            <person name="Flowers J.M."/>
            <person name="Copetti D."/>
            <person name="Lemansour A."/>
            <person name="Lebrun M."/>
            <person name="Masmoudi K."/>
            <person name="Ferrand S."/>
            <person name="Dhar M.I."/>
            <person name="Fresquez Z.A."/>
            <person name="Rosas U."/>
            <person name="Zhang J."/>
            <person name="Talag J."/>
            <person name="Lee S."/>
            <person name="Kudrna D."/>
            <person name="Powell R.F."/>
            <person name="Leitch I.J."/>
            <person name="Krueger R.R."/>
            <person name="Wing R.A."/>
            <person name="Amiri K.M.A."/>
            <person name="Purugganan M.D."/>
        </authorList>
    </citation>
    <scope>NUCLEOTIDE SEQUENCE [LARGE SCALE GENOMIC DNA]</scope>
    <source>
        <strain evidence="8">cv. Khalas</strain>
    </source>
</reference>
<evidence type="ECO:0000313" key="9">
    <source>
        <dbReference type="RefSeq" id="XP_038985485.1"/>
    </source>
</evidence>
<dbReference type="Gene3D" id="2.60.40.790">
    <property type="match status" value="4"/>
</dbReference>
<evidence type="ECO:0000256" key="6">
    <source>
        <dbReference type="SAM" id="Phobius"/>
    </source>
</evidence>
<keyword evidence="6" id="KW-0472">Membrane</keyword>
<keyword evidence="6" id="KW-0812">Transmembrane</keyword>